<dbReference type="AlphaFoldDB" id="A0A7G9YSQ0"/>
<dbReference type="EMBL" id="MT631458">
    <property type="protein sequence ID" value="QNO51034.1"/>
    <property type="molecule type" value="Genomic_DNA"/>
</dbReference>
<evidence type="ECO:0008006" key="2">
    <source>
        <dbReference type="Google" id="ProtNLM"/>
    </source>
</evidence>
<gene>
    <name evidence="1" type="ORF">EDLMLJLI_00027</name>
</gene>
<name>A0A7G9YSQ0_9EURY</name>
<organism evidence="1">
    <name type="scientific">Candidatus Methanophagaceae archaeon ANME-1 ERB6</name>
    <dbReference type="NCBI Taxonomy" id="2759912"/>
    <lineage>
        <taxon>Archaea</taxon>
        <taxon>Methanobacteriati</taxon>
        <taxon>Methanobacteriota</taxon>
        <taxon>Stenosarchaea group</taxon>
        <taxon>Methanomicrobia</taxon>
        <taxon>Candidatus Methanophagales</taxon>
        <taxon>Candidatus Methanophagaceae</taxon>
    </lineage>
</organism>
<dbReference type="InterPro" id="IPR005358">
    <property type="entry name" value="Puta_zinc/iron-chelating_dom"/>
</dbReference>
<accession>A0A7G9YSQ0</accession>
<proteinExistence type="predicted"/>
<reference evidence="1" key="1">
    <citation type="submission" date="2020-06" db="EMBL/GenBank/DDBJ databases">
        <title>Unique genomic features of the anaerobic methanotrophic archaea.</title>
        <authorList>
            <person name="Chadwick G.L."/>
            <person name="Skennerton C.T."/>
            <person name="Laso-Perez R."/>
            <person name="Leu A.O."/>
            <person name="Speth D.R."/>
            <person name="Yu H."/>
            <person name="Morgan-Lang C."/>
            <person name="Hatzenpichler R."/>
            <person name="Goudeau D."/>
            <person name="Malmstrom R."/>
            <person name="Brazelton W.J."/>
            <person name="Woyke T."/>
            <person name="Hallam S.J."/>
            <person name="Tyson G.W."/>
            <person name="Wegener G."/>
            <person name="Boetius A."/>
            <person name="Orphan V."/>
        </authorList>
    </citation>
    <scope>NUCLEOTIDE SEQUENCE</scope>
</reference>
<evidence type="ECO:0000313" key="1">
    <source>
        <dbReference type="EMBL" id="QNO51034.1"/>
    </source>
</evidence>
<protein>
    <recommendedName>
        <fullName evidence="2">YkgJ family cysteine cluster protein</fullName>
    </recommendedName>
</protein>
<dbReference type="Pfam" id="PF03692">
    <property type="entry name" value="CxxCxxCC"/>
    <property type="match status" value="1"/>
</dbReference>
<sequence length="202" mass="23246">MQGEAIEGVRGEVVEGLRYVHYQLGANTGKVLEVSAFLYALTELLIEKGIITEEELNERKIAVAERLVKKFRELGMGAVFQEKEQDKYGFDEVQIDCESRRNLCKAACCKMSFALSRQDIEEGTVKWDLGHPYMIAKVEDGYCGHIDKTTCKCRIWENRPVPCRGFDCRNDKRIWLDFENKIVNPELPEVFARKEEGTERCP</sequence>